<keyword evidence="3" id="KW-1185">Reference proteome</keyword>
<name>A0ABX4S978_9GAMM</name>
<feature type="compositionally biased region" description="Polar residues" evidence="1">
    <location>
        <begin position="1"/>
        <end position="12"/>
    </location>
</feature>
<feature type="region of interest" description="Disordered" evidence="1">
    <location>
        <begin position="1"/>
        <end position="43"/>
    </location>
</feature>
<dbReference type="EMBL" id="LXFV01000005">
    <property type="protein sequence ID" value="PKX87118.1"/>
    <property type="molecule type" value="Genomic_DNA"/>
</dbReference>
<sequence>MSLSVNNTGYSNSQAQSTATSSATAQSATEKSTTAESTTTSSDSIKIVDPITGKTVTFPTNIKISAEAMARLKENMANPTHPDLSEIDQDTLREEMLKNRDLIIQSHSSNAPNLDIKLSVDYISTNEMALELWSNNLKADSGISKDDFVDLVHQALSKPSDVTTWSYTTDSIEITLKAAKLEELKNRYVDSGAHQKADKDIQDFITFQSDALSNLEKNILQDEYQRSVDAGDTDKTNSTFLELQRNAEGTSATQVQRQQIFSLAASTRADSLFDSFRSYISATTADRYTKSDHISVVSKFQTHWLQFQQQLK</sequence>
<evidence type="ECO:0000313" key="2">
    <source>
        <dbReference type="EMBL" id="PKX87118.1"/>
    </source>
</evidence>
<dbReference type="Proteomes" id="UP000234468">
    <property type="component" value="Unassembled WGS sequence"/>
</dbReference>
<accession>A0ABX4S978</accession>
<evidence type="ECO:0000256" key="1">
    <source>
        <dbReference type="SAM" id="MobiDB-lite"/>
    </source>
</evidence>
<proteinExistence type="predicted"/>
<organism evidence="2 3">
    <name type="scientific">Pectobacterium peruviense</name>
    <dbReference type="NCBI Taxonomy" id="2066479"/>
    <lineage>
        <taxon>Bacteria</taxon>
        <taxon>Pseudomonadati</taxon>
        <taxon>Pseudomonadota</taxon>
        <taxon>Gammaproteobacteria</taxon>
        <taxon>Enterobacterales</taxon>
        <taxon>Pectobacteriaceae</taxon>
        <taxon>Pectobacterium</taxon>
    </lineage>
</organism>
<comment type="caution">
    <text evidence="2">The sequence shown here is derived from an EMBL/GenBank/DDBJ whole genome shotgun (WGS) entry which is preliminary data.</text>
</comment>
<reference evidence="2 3" key="1">
    <citation type="submission" date="2016-04" db="EMBL/GenBank/DDBJ databases">
        <title>New species of Pectobacterium.</title>
        <authorList>
            <person name="Waleron M."/>
            <person name="Misztak A.E."/>
            <person name="Waleron K."/>
        </authorList>
    </citation>
    <scope>NUCLEOTIDE SEQUENCE [LARGE SCALE GENOMIC DNA]</scope>
    <source>
        <strain evidence="2 3">IFB5232</strain>
    </source>
</reference>
<feature type="compositionally biased region" description="Low complexity" evidence="1">
    <location>
        <begin position="13"/>
        <end position="42"/>
    </location>
</feature>
<evidence type="ECO:0008006" key="4">
    <source>
        <dbReference type="Google" id="ProtNLM"/>
    </source>
</evidence>
<dbReference type="RefSeq" id="WP_048258509.1">
    <property type="nucleotide sequence ID" value="NZ_AODU01000004.1"/>
</dbReference>
<evidence type="ECO:0000313" key="3">
    <source>
        <dbReference type="Proteomes" id="UP000234468"/>
    </source>
</evidence>
<protein>
    <recommendedName>
        <fullName evidence="4">IpaD/SipD/SspD family type III secretion system needle tip protein</fullName>
    </recommendedName>
</protein>
<gene>
    <name evidence="2" type="ORF">A0G03_06625</name>
</gene>